<dbReference type="InterPro" id="IPR050433">
    <property type="entry name" value="Myc_transcription_factors"/>
</dbReference>
<keyword evidence="5" id="KW-1185">Reference proteome</keyword>
<evidence type="ECO:0000313" key="5">
    <source>
        <dbReference type="Proteomes" id="UP001497644"/>
    </source>
</evidence>
<dbReference type="InterPro" id="IPR036638">
    <property type="entry name" value="HLH_DNA-bd_sf"/>
</dbReference>
<protein>
    <recommendedName>
        <fullName evidence="3">BHLH domain-containing protein</fullName>
    </recommendedName>
</protein>
<keyword evidence="1" id="KW-0238">DNA-binding</keyword>
<feature type="region of interest" description="Disordered" evidence="2">
    <location>
        <begin position="66"/>
        <end position="151"/>
    </location>
</feature>
<proteinExistence type="predicted"/>
<organism evidence="4 5">
    <name type="scientific">Lasius platythorax</name>
    <dbReference type="NCBI Taxonomy" id="488582"/>
    <lineage>
        <taxon>Eukaryota</taxon>
        <taxon>Metazoa</taxon>
        <taxon>Ecdysozoa</taxon>
        <taxon>Arthropoda</taxon>
        <taxon>Hexapoda</taxon>
        <taxon>Insecta</taxon>
        <taxon>Pterygota</taxon>
        <taxon>Neoptera</taxon>
        <taxon>Endopterygota</taxon>
        <taxon>Hymenoptera</taxon>
        <taxon>Apocrita</taxon>
        <taxon>Aculeata</taxon>
        <taxon>Formicoidea</taxon>
        <taxon>Formicidae</taxon>
        <taxon>Formicinae</taxon>
        <taxon>Lasius</taxon>
        <taxon>Lasius</taxon>
    </lineage>
</organism>
<feature type="domain" description="BHLH" evidence="3">
    <location>
        <begin position="141"/>
        <end position="193"/>
    </location>
</feature>
<dbReference type="PRINTS" id="PR00044">
    <property type="entry name" value="LEUZIPPRMYC"/>
</dbReference>
<dbReference type="InterPro" id="IPR011598">
    <property type="entry name" value="bHLH_dom"/>
</dbReference>
<accession>A0AAV2P646</accession>
<dbReference type="PROSITE" id="PS50888">
    <property type="entry name" value="BHLH"/>
    <property type="match status" value="1"/>
</dbReference>
<dbReference type="AlphaFoldDB" id="A0AAV2P646"/>
<dbReference type="Proteomes" id="UP001497644">
    <property type="component" value="Chromosome 7"/>
</dbReference>
<sequence length="235" mass="27516">MNIVFVADEEEIDVVSYEKKGTYYNFAQKQHDANQLAMNFAQKQHSVSHQLTLNITQKQQNANQLAANIDKTPVRRPRGRPPGPNSAKRKRAAQIDPNETSGPAPKRARVQTNQRGQKRQKYAKHWRAQTSEEEDDEEDSAKRNLHNNMERQRRISMKNFFDALKQHVPTIANKERVAKVTILNQAKTHISALKDEDNAGLSRIKQLKRQNQILQKRFEELRREQSRMLRLQRRY</sequence>
<evidence type="ECO:0000256" key="1">
    <source>
        <dbReference type="ARBA" id="ARBA00023125"/>
    </source>
</evidence>
<dbReference type="Pfam" id="PF00010">
    <property type="entry name" value="HLH"/>
    <property type="match status" value="1"/>
</dbReference>
<dbReference type="InterPro" id="IPR002418">
    <property type="entry name" value="Tscrpt_reg_Myc"/>
</dbReference>
<evidence type="ECO:0000256" key="2">
    <source>
        <dbReference type="SAM" id="MobiDB-lite"/>
    </source>
</evidence>
<dbReference type="GO" id="GO:0003677">
    <property type="term" value="F:DNA binding"/>
    <property type="evidence" value="ECO:0007669"/>
    <property type="project" value="UniProtKB-KW"/>
</dbReference>
<evidence type="ECO:0000259" key="3">
    <source>
        <dbReference type="PROSITE" id="PS50888"/>
    </source>
</evidence>
<reference evidence="4" key="1">
    <citation type="submission" date="2024-04" db="EMBL/GenBank/DDBJ databases">
        <authorList>
            <consortium name="Molecular Ecology Group"/>
        </authorList>
    </citation>
    <scope>NUCLEOTIDE SEQUENCE</scope>
</reference>
<gene>
    <name evidence="4" type="ORF">LPLAT_LOCUS12366</name>
</gene>
<name>A0AAV2P646_9HYME</name>
<dbReference type="Gene3D" id="4.10.280.10">
    <property type="entry name" value="Helix-loop-helix DNA-binding domain"/>
    <property type="match status" value="1"/>
</dbReference>
<feature type="compositionally biased region" description="Basic residues" evidence="2">
    <location>
        <begin position="116"/>
        <end position="127"/>
    </location>
</feature>
<evidence type="ECO:0000313" key="4">
    <source>
        <dbReference type="EMBL" id="CAL1687100.1"/>
    </source>
</evidence>
<dbReference type="SUPFAM" id="SSF47459">
    <property type="entry name" value="HLH, helix-loop-helix DNA-binding domain"/>
    <property type="match status" value="1"/>
</dbReference>
<dbReference type="GO" id="GO:0003700">
    <property type="term" value="F:DNA-binding transcription factor activity"/>
    <property type="evidence" value="ECO:0007669"/>
    <property type="project" value="InterPro"/>
</dbReference>
<dbReference type="EMBL" id="OZ034830">
    <property type="protein sequence ID" value="CAL1687100.1"/>
    <property type="molecule type" value="Genomic_DNA"/>
</dbReference>
<dbReference type="SMART" id="SM00353">
    <property type="entry name" value="HLH"/>
    <property type="match status" value="1"/>
</dbReference>
<dbReference type="FunFam" id="4.10.280.10:FF:000019">
    <property type="entry name" value="Myc proto-oncogene protein"/>
    <property type="match status" value="1"/>
</dbReference>
<dbReference type="GO" id="GO:0046983">
    <property type="term" value="F:protein dimerization activity"/>
    <property type="evidence" value="ECO:0007669"/>
    <property type="project" value="InterPro"/>
</dbReference>
<dbReference type="PANTHER" id="PTHR45851">
    <property type="entry name" value="MYC PROTO-ONCOGENE"/>
    <property type="match status" value="1"/>
</dbReference>